<dbReference type="RefSeq" id="WP_070933727.1">
    <property type="nucleotide sequence ID" value="NZ_MIPT01000001.1"/>
</dbReference>
<dbReference type="PRINTS" id="PR00081">
    <property type="entry name" value="GDHRDH"/>
</dbReference>
<dbReference type="GO" id="GO:0030497">
    <property type="term" value="P:fatty acid elongation"/>
    <property type="evidence" value="ECO:0007669"/>
    <property type="project" value="TreeGrafter"/>
</dbReference>
<dbReference type="Pfam" id="PF13561">
    <property type="entry name" value="adh_short_C2"/>
    <property type="match status" value="1"/>
</dbReference>
<sequence>MLLKDKVVIVSGVGPGMGQALARIAAAEGARVALGARSKDLIEEVAADIKAKGGQAIAVPTDISSAAACEAMAQATIDAFGTIDGLVNTAYIHGAWLPVDEADPEDYARVFDVNCLGAMRMAQAVIPTFKAKHDGAIINVSTMSTVNPFTGEGGYATGKGGLNVLSRHMANDFGKYGVRVNHTRMGWIGGKPVYDYIDRAVAAGGDRDQITAEIAGRIPLDIIPPEDDCAKAVLFFLSDYARVVTGAVLDVNGGQYMAP</sequence>
<dbReference type="InterPro" id="IPR002347">
    <property type="entry name" value="SDR_fam"/>
</dbReference>
<keyword evidence="2" id="KW-0560">Oxidoreductase</keyword>
<dbReference type="OrthoDB" id="9780084at2"/>
<proteinExistence type="inferred from homology"/>
<protein>
    <submittedName>
        <fullName evidence="2">3-oxoacyl-[acyl-carrier-protein] reductase FabG</fullName>
        <ecNumber evidence="2">1.1.1.100</ecNumber>
    </submittedName>
</protein>
<dbReference type="EC" id="1.1.1.100" evidence="2"/>
<evidence type="ECO:0000256" key="1">
    <source>
        <dbReference type="ARBA" id="ARBA00006484"/>
    </source>
</evidence>
<evidence type="ECO:0000313" key="2">
    <source>
        <dbReference type="EMBL" id="OHT19961.1"/>
    </source>
</evidence>
<dbReference type="NCBIfam" id="NF005909">
    <property type="entry name" value="PRK07890.1"/>
    <property type="match status" value="1"/>
</dbReference>
<accession>A0A1S1HEK7</accession>
<dbReference type="Proteomes" id="UP000179467">
    <property type="component" value="Unassembled WGS sequence"/>
</dbReference>
<dbReference type="SUPFAM" id="SSF51735">
    <property type="entry name" value="NAD(P)-binding Rossmann-fold domains"/>
    <property type="match status" value="1"/>
</dbReference>
<dbReference type="PRINTS" id="PR00080">
    <property type="entry name" value="SDRFAMILY"/>
</dbReference>
<dbReference type="EMBL" id="MIPT01000001">
    <property type="protein sequence ID" value="OHT19961.1"/>
    <property type="molecule type" value="Genomic_DNA"/>
</dbReference>
<evidence type="ECO:0000313" key="3">
    <source>
        <dbReference type="Proteomes" id="UP000179467"/>
    </source>
</evidence>
<gene>
    <name evidence="2" type="primary">fabG_12</name>
    <name evidence="2" type="ORF">BHE75_01955</name>
</gene>
<dbReference type="Gene3D" id="3.40.50.720">
    <property type="entry name" value="NAD(P)-binding Rossmann-like Domain"/>
    <property type="match status" value="1"/>
</dbReference>
<name>A0A1S1HEK7_9SPHN</name>
<dbReference type="PANTHER" id="PTHR42760:SF135">
    <property type="entry name" value="BLL7886 PROTEIN"/>
    <property type="match status" value="1"/>
</dbReference>
<dbReference type="InterPro" id="IPR036291">
    <property type="entry name" value="NAD(P)-bd_dom_sf"/>
</dbReference>
<dbReference type="FunFam" id="3.40.50.720:FF:000084">
    <property type="entry name" value="Short-chain dehydrogenase reductase"/>
    <property type="match status" value="1"/>
</dbReference>
<organism evidence="2 3">
    <name type="scientific">Edaphosphingomonas haloaromaticamans</name>
    <dbReference type="NCBI Taxonomy" id="653954"/>
    <lineage>
        <taxon>Bacteria</taxon>
        <taxon>Pseudomonadati</taxon>
        <taxon>Pseudomonadota</taxon>
        <taxon>Alphaproteobacteria</taxon>
        <taxon>Sphingomonadales</taxon>
        <taxon>Rhizorhabdaceae</taxon>
        <taxon>Edaphosphingomonas</taxon>
    </lineage>
</organism>
<reference evidence="2 3" key="1">
    <citation type="submission" date="2016-09" db="EMBL/GenBank/DDBJ databases">
        <title>Metabolic pathway, cell adaptation mechanisms and a novel monoxygenase revealed through proteogenomic-transcription analysis of a Sphingomonas haloaromaticamans strain degrading the fungicide ortho-phenylphenol.</title>
        <authorList>
            <person name="Perruchon C."/>
            <person name="Papadopoulou E.S."/>
            <person name="Rousidou C."/>
            <person name="Vasileiadis S."/>
            <person name="Tanou G."/>
            <person name="Amoutzias G."/>
            <person name="Molassiotis A."/>
            <person name="Karpouzas D.G."/>
        </authorList>
    </citation>
    <scope>NUCLEOTIDE SEQUENCE [LARGE SCALE GENOMIC DNA]</scope>
    <source>
        <strain evidence="2 3">P3</strain>
    </source>
</reference>
<dbReference type="GO" id="GO:0004316">
    <property type="term" value="F:3-oxoacyl-[acyl-carrier-protein] reductase (NADPH) activity"/>
    <property type="evidence" value="ECO:0007669"/>
    <property type="project" value="UniProtKB-EC"/>
</dbReference>
<comment type="caution">
    <text evidence="2">The sequence shown here is derived from an EMBL/GenBank/DDBJ whole genome shotgun (WGS) entry which is preliminary data.</text>
</comment>
<dbReference type="CDD" id="cd05233">
    <property type="entry name" value="SDR_c"/>
    <property type="match status" value="1"/>
</dbReference>
<dbReference type="AlphaFoldDB" id="A0A1S1HEK7"/>
<comment type="similarity">
    <text evidence="1">Belongs to the short-chain dehydrogenases/reductases (SDR) family.</text>
</comment>
<keyword evidence="3" id="KW-1185">Reference proteome</keyword>
<dbReference type="PANTHER" id="PTHR42760">
    <property type="entry name" value="SHORT-CHAIN DEHYDROGENASES/REDUCTASES FAMILY MEMBER"/>
    <property type="match status" value="1"/>
</dbReference>